<reference evidence="5" key="2">
    <citation type="submission" date="2021-02" db="EMBL/GenBank/DDBJ databases">
        <authorList>
            <person name="Kimball J.A."/>
            <person name="Haas M.W."/>
            <person name="Macchietto M."/>
            <person name="Kono T."/>
            <person name="Duquette J."/>
            <person name="Shao M."/>
        </authorList>
    </citation>
    <scope>NUCLEOTIDE SEQUENCE</scope>
    <source>
        <tissue evidence="5">Fresh leaf tissue</tissue>
    </source>
</reference>
<keyword evidence="6" id="KW-1185">Reference proteome</keyword>
<accession>A0A8J5SZ70</accession>
<evidence type="ECO:0000256" key="3">
    <source>
        <dbReference type="SAM" id="MobiDB-lite"/>
    </source>
</evidence>
<dbReference type="FunFam" id="1.20.58.2010:FF:000001">
    <property type="entry name" value="Rop guanine nucleotide exchange factor 14"/>
    <property type="match status" value="1"/>
</dbReference>
<dbReference type="EMBL" id="JAAALK010000082">
    <property type="protein sequence ID" value="KAG8083876.1"/>
    <property type="molecule type" value="Genomic_DNA"/>
</dbReference>
<feature type="domain" description="PRONE" evidence="4">
    <location>
        <begin position="90"/>
        <end position="466"/>
    </location>
</feature>
<dbReference type="AlphaFoldDB" id="A0A8J5SZ70"/>
<evidence type="ECO:0000313" key="5">
    <source>
        <dbReference type="EMBL" id="KAG8083876.1"/>
    </source>
</evidence>
<evidence type="ECO:0000313" key="6">
    <source>
        <dbReference type="Proteomes" id="UP000729402"/>
    </source>
</evidence>
<dbReference type="GO" id="GO:0005085">
    <property type="term" value="F:guanyl-nucleotide exchange factor activity"/>
    <property type="evidence" value="ECO:0007669"/>
    <property type="project" value="UniProtKB-UniRule"/>
</dbReference>
<dbReference type="FunFam" id="1.20.58.2010:FF:000003">
    <property type="entry name" value="Rop guanine nucleotide exchange factor 14"/>
    <property type="match status" value="1"/>
</dbReference>
<sequence>MDSSSSVSVSDESSEAEANGGCCSSSTTTTTPSLEAVNLSRTFSDVSSFSEQSSVDHSGPFEPSAVSKLIGRRSPASALSRLSMKPRAYVLDQRSTDDELELVKERFSKLLLGEDMSGGGKGVCTAVAISNAITNLYATVFGSCHKLEPLAASKKTMWMREMDCLLSVCDYIVEFYPSTQTLPDGAKVEVMATRPRSDIYINLPALEKLDAMLMEIVDNFEKAEFWYAEAGTSSFGSMTSSSTSSSFRRSTHRNEEKWWLPVPCVPDAGLSGKTRKDLKQKRECASQIHKAAVAINTGILCDMEVPDSFMVVLPKSGKASVGDAVYRAMMGADKFSPDYLLDCLDMSSEHEVLAMADRVEAAMYVWRRKACTTHGRSRWSAIKELMANDEDDDKNVKLASRAESLLLCLKHRFPGLSQTTLDTSKIQFNKDIGLAILESYSRVLESLAFNIVSWIDDVLFADLRKQ</sequence>
<evidence type="ECO:0000256" key="2">
    <source>
        <dbReference type="PROSITE-ProRule" id="PRU00663"/>
    </source>
</evidence>
<reference evidence="5" key="1">
    <citation type="journal article" date="2021" name="bioRxiv">
        <title>Whole Genome Assembly and Annotation of Northern Wild Rice, Zizania palustris L., Supports a Whole Genome Duplication in the Zizania Genus.</title>
        <authorList>
            <person name="Haas M."/>
            <person name="Kono T."/>
            <person name="Macchietto M."/>
            <person name="Millas R."/>
            <person name="McGilp L."/>
            <person name="Shao M."/>
            <person name="Duquette J."/>
            <person name="Hirsch C.N."/>
            <person name="Kimball J."/>
        </authorList>
    </citation>
    <scope>NUCLEOTIDE SEQUENCE</scope>
    <source>
        <tissue evidence="5">Fresh leaf tissue</tissue>
    </source>
</reference>
<dbReference type="PANTHER" id="PTHR33101:SF47">
    <property type="entry name" value="ROP GUANINE NUCLEOTIDE EXCHANGE FACTOR 2-RELATED"/>
    <property type="match status" value="1"/>
</dbReference>
<feature type="compositionally biased region" description="Low complexity" evidence="3">
    <location>
        <begin position="1"/>
        <end position="11"/>
    </location>
</feature>
<dbReference type="Pfam" id="PF03759">
    <property type="entry name" value="PRONE"/>
    <property type="match status" value="1"/>
</dbReference>
<dbReference type="FunFam" id="1.20.58.1310:FF:000002">
    <property type="entry name" value="Rop guanine nucleotide exchange factor 2"/>
    <property type="match status" value="1"/>
</dbReference>
<protein>
    <recommendedName>
        <fullName evidence="4">PRONE domain-containing protein</fullName>
    </recommendedName>
</protein>
<evidence type="ECO:0000259" key="4">
    <source>
        <dbReference type="PROSITE" id="PS51334"/>
    </source>
</evidence>
<dbReference type="Proteomes" id="UP000729402">
    <property type="component" value="Unassembled WGS sequence"/>
</dbReference>
<dbReference type="PANTHER" id="PTHR33101">
    <property type="entry name" value="ROP GUANINE NUCLEOTIDE EXCHANGE FACTOR 1"/>
    <property type="match status" value="1"/>
</dbReference>
<dbReference type="InterPro" id="IPR038937">
    <property type="entry name" value="RopGEF"/>
</dbReference>
<name>A0A8J5SZ70_ZIZPA</name>
<evidence type="ECO:0000256" key="1">
    <source>
        <dbReference type="ARBA" id="ARBA00022658"/>
    </source>
</evidence>
<gene>
    <name evidence="5" type="ORF">GUJ93_ZPchr0010g10019</name>
</gene>
<feature type="region of interest" description="Disordered" evidence="3">
    <location>
        <begin position="1"/>
        <end position="31"/>
    </location>
</feature>
<dbReference type="PROSITE" id="PS51334">
    <property type="entry name" value="PRONE"/>
    <property type="match status" value="1"/>
</dbReference>
<organism evidence="5 6">
    <name type="scientific">Zizania palustris</name>
    <name type="common">Northern wild rice</name>
    <dbReference type="NCBI Taxonomy" id="103762"/>
    <lineage>
        <taxon>Eukaryota</taxon>
        <taxon>Viridiplantae</taxon>
        <taxon>Streptophyta</taxon>
        <taxon>Embryophyta</taxon>
        <taxon>Tracheophyta</taxon>
        <taxon>Spermatophyta</taxon>
        <taxon>Magnoliopsida</taxon>
        <taxon>Liliopsida</taxon>
        <taxon>Poales</taxon>
        <taxon>Poaceae</taxon>
        <taxon>BOP clade</taxon>
        <taxon>Oryzoideae</taxon>
        <taxon>Oryzeae</taxon>
        <taxon>Zizaniinae</taxon>
        <taxon>Zizania</taxon>
    </lineage>
</organism>
<keyword evidence="1 2" id="KW-0344">Guanine-nucleotide releasing factor</keyword>
<dbReference type="InterPro" id="IPR005512">
    <property type="entry name" value="PRONE_dom"/>
</dbReference>
<proteinExistence type="predicted"/>
<comment type="caution">
    <text evidence="5">The sequence shown here is derived from an EMBL/GenBank/DDBJ whole genome shotgun (WGS) entry which is preliminary data.</text>
</comment>
<dbReference type="OrthoDB" id="1053009at2759"/>